<protein>
    <submittedName>
        <fullName evidence="8">Hemolysin activation/secretion protein</fullName>
    </submittedName>
</protein>
<dbReference type="Proteomes" id="UP000219042">
    <property type="component" value="Unassembled WGS sequence"/>
</dbReference>
<dbReference type="PIRSF" id="PIRSF029745">
    <property type="entry name" value="FhaC"/>
    <property type="match status" value="1"/>
</dbReference>
<name>A0A240ECY8_9GAMM</name>
<sequence length="576" mass="65049">MPKIFYFSPLLYCLSLCAYALDDVSLPERIRQEQRLKELGQHLQEQLPQLAPQVVTSTANLQQIIVVEQPCVQIDRIQLVALDGQQAADLNQFQFILTAIKKHPQHIIGQCMGSQSLHNLVNFAQNELIKAGFITSQVVVNPQDLNQGELALGIQIGRLHQIKVQGEQASSWQIKTALPFRQGDIVNLKQLDQGLENLKRVFTVDIQIVPALEAEQELAGYSDLLIQLQPQQNVNFNLTVDNSGSDSTGKYIGSLGISFNDPLRLNDILSLNFSHSLDDLHQNRNKNLYVNYQIPFGYLDVAASFSQYRYDQSVLGYNGPILYRGDSAQTQINLSRVISRSGEHKTSLYGKLYHKENKNFIDEIEVGVQRRQTSGWHVGLQHRHYLGAAVVDASLDYRHGTGAFNALLAPEEKIEDIYNNRLPAEGYSRAPIWQADLRLSLPFLLLDQAAQYRLNWHGQYAPKLLVPNDRFYIGGRYSVRGFDGDLMLSGDHGHYLQQEINLNSAWPNTQFYLGIDQGWVNGNHSLPGQRYLMGSVLGLRSYQNSFYLDVFGGRGLIAPESIKKDWMTGFSLNLSY</sequence>
<dbReference type="Gene3D" id="3.10.20.310">
    <property type="entry name" value="membrane protein fhac"/>
    <property type="match status" value="1"/>
</dbReference>
<evidence type="ECO:0000259" key="7">
    <source>
        <dbReference type="Pfam" id="PF17287"/>
    </source>
</evidence>
<feature type="domain" description="Polypeptide-transport-associated ShlB-type" evidence="6">
    <location>
        <begin position="99"/>
        <end position="153"/>
    </location>
</feature>
<dbReference type="RefSeq" id="WP_097079537.1">
    <property type="nucleotide sequence ID" value="NZ_BAABHT010000003.1"/>
</dbReference>
<feature type="chain" id="PRO_5013077102" evidence="4">
    <location>
        <begin position="21"/>
        <end position="576"/>
    </location>
</feature>
<accession>A0A240ECY8</accession>
<dbReference type="Gene3D" id="2.40.160.50">
    <property type="entry name" value="membrane protein fhac: a member of the omp85/tpsb transporter family"/>
    <property type="match status" value="1"/>
</dbReference>
<dbReference type="InterPro" id="IPR035251">
    <property type="entry name" value="ShlB_POTRA"/>
</dbReference>
<dbReference type="InterPro" id="IPR013686">
    <property type="entry name" value="Polypept-transport_assoc_ShlB"/>
</dbReference>
<evidence type="ECO:0000313" key="8">
    <source>
        <dbReference type="EMBL" id="SNX45770.1"/>
    </source>
</evidence>
<feature type="domain" description="Haemolysin activator HlyB C-terminal" evidence="5">
    <location>
        <begin position="220"/>
        <end position="540"/>
    </location>
</feature>
<dbReference type="InterPro" id="IPR027282">
    <property type="entry name" value="TPS"/>
</dbReference>
<dbReference type="GO" id="GO:0098046">
    <property type="term" value="C:type V protein secretion system complex"/>
    <property type="evidence" value="ECO:0007669"/>
    <property type="project" value="TreeGrafter"/>
</dbReference>
<evidence type="ECO:0000256" key="3">
    <source>
        <dbReference type="ARBA" id="ARBA00023237"/>
    </source>
</evidence>
<gene>
    <name evidence="8" type="ORF">SAMN05421731_1064</name>
</gene>
<dbReference type="InterPro" id="IPR051544">
    <property type="entry name" value="TPS_OM_transporter"/>
</dbReference>
<dbReference type="AlphaFoldDB" id="A0A240ECY8"/>
<keyword evidence="2" id="KW-0812">Transmembrane</keyword>
<dbReference type="Pfam" id="PF03865">
    <property type="entry name" value="ShlB"/>
    <property type="match status" value="1"/>
</dbReference>
<dbReference type="GO" id="GO:0008320">
    <property type="term" value="F:protein transmembrane transporter activity"/>
    <property type="evidence" value="ECO:0007669"/>
    <property type="project" value="TreeGrafter"/>
</dbReference>
<evidence type="ECO:0000259" key="5">
    <source>
        <dbReference type="Pfam" id="PF03865"/>
    </source>
</evidence>
<dbReference type="InterPro" id="IPR005565">
    <property type="entry name" value="Hemolysn_activator_HlyB_C"/>
</dbReference>
<keyword evidence="9" id="KW-1185">Reference proteome</keyword>
<feature type="domain" description="ShlB POTRA" evidence="7">
    <location>
        <begin position="159"/>
        <end position="210"/>
    </location>
</feature>
<organism evidence="8 9">
    <name type="scientific">Acinetobacter puyangensis</name>
    <dbReference type="NCBI Taxonomy" id="1096779"/>
    <lineage>
        <taxon>Bacteria</taxon>
        <taxon>Pseudomonadati</taxon>
        <taxon>Pseudomonadota</taxon>
        <taxon>Gammaproteobacteria</taxon>
        <taxon>Moraxellales</taxon>
        <taxon>Moraxellaceae</taxon>
        <taxon>Acinetobacter</taxon>
    </lineage>
</organism>
<dbReference type="PANTHER" id="PTHR34597:SF3">
    <property type="entry name" value="OUTER MEMBRANE TRANSPORTER CDIB"/>
    <property type="match status" value="1"/>
</dbReference>
<evidence type="ECO:0000259" key="6">
    <source>
        <dbReference type="Pfam" id="PF08479"/>
    </source>
</evidence>
<dbReference type="GO" id="GO:0046819">
    <property type="term" value="P:protein secretion by the type V secretion system"/>
    <property type="evidence" value="ECO:0007669"/>
    <property type="project" value="TreeGrafter"/>
</dbReference>
<keyword evidence="1" id="KW-1134">Transmembrane beta strand</keyword>
<evidence type="ECO:0000313" key="9">
    <source>
        <dbReference type="Proteomes" id="UP000219042"/>
    </source>
</evidence>
<evidence type="ECO:0000256" key="4">
    <source>
        <dbReference type="SAM" id="SignalP"/>
    </source>
</evidence>
<dbReference type="Pfam" id="PF08479">
    <property type="entry name" value="POTRA_2"/>
    <property type="match status" value="1"/>
</dbReference>
<dbReference type="PANTHER" id="PTHR34597">
    <property type="entry name" value="SLR1661 PROTEIN"/>
    <property type="match status" value="1"/>
</dbReference>
<reference evidence="9" key="1">
    <citation type="submission" date="2016-09" db="EMBL/GenBank/DDBJ databases">
        <authorList>
            <person name="Varghese N."/>
            <person name="Submissions S."/>
        </authorList>
    </citation>
    <scope>NUCLEOTIDE SEQUENCE [LARGE SCALE GENOMIC DNA]</scope>
    <source>
        <strain evidence="9">ANC 4466</strain>
    </source>
</reference>
<proteinExistence type="predicted"/>
<keyword evidence="1" id="KW-0472">Membrane</keyword>
<evidence type="ECO:0000256" key="1">
    <source>
        <dbReference type="ARBA" id="ARBA00022452"/>
    </source>
</evidence>
<evidence type="ECO:0000256" key="2">
    <source>
        <dbReference type="ARBA" id="ARBA00022692"/>
    </source>
</evidence>
<dbReference type="Pfam" id="PF17287">
    <property type="entry name" value="POTRA_3"/>
    <property type="match status" value="1"/>
</dbReference>
<feature type="signal peptide" evidence="4">
    <location>
        <begin position="1"/>
        <end position="20"/>
    </location>
</feature>
<dbReference type="EMBL" id="OANT01000006">
    <property type="protein sequence ID" value="SNX45770.1"/>
    <property type="molecule type" value="Genomic_DNA"/>
</dbReference>
<keyword evidence="4" id="KW-0732">Signal</keyword>
<dbReference type="OrthoDB" id="290122at2"/>
<keyword evidence="3" id="KW-0998">Cell outer membrane</keyword>